<dbReference type="Proteomes" id="UP000585638">
    <property type="component" value="Unassembled WGS sequence"/>
</dbReference>
<feature type="transmembrane region" description="Helical" evidence="5">
    <location>
        <begin position="100"/>
        <end position="123"/>
    </location>
</feature>
<evidence type="ECO:0000256" key="2">
    <source>
        <dbReference type="ARBA" id="ARBA00022692"/>
    </source>
</evidence>
<comment type="subcellular location">
    <subcellularLocation>
        <location evidence="1">Cell membrane</location>
        <topology evidence="1">Multi-pass membrane protein</topology>
    </subcellularLocation>
</comment>
<evidence type="ECO:0000256" key="3">
    <source>
        <dbReference type="ARBA" id="ARBA00022989"/>
    </source>
</evidence>
<keyword evidence="3 5" id="KW-1133">Transmembrane helix</keyword>
<organism evidence="7 8">
    <name type="scientific">Kutzneria kofuensis</name>
    <dbReference type="NCBI Taxonomy" id="103725"/>
    <lineage>
        <taxon>Bacteria</taxon>
        <taxon>Bacillati</taxon>
        <taxon>Actinomycetota</taxon>
        <taxon>Actinomycetes</taxon>
        <taxon>Pseudonocardiales</taxon>
        <taxon>Pseudonocardiaceae</taxon>
        <taxon>Kutzneria</taxon>
    </lineage>
</organism>
<dbReference type="InterPro" id="IPR052952">
    <property type="entry name" value="MFS-Transporter"/>
</dbReference>
<dbReference type="InterPro" id="IPR011701">
    <property type="entry name" value="MFS"/>
</dbReference>
<evidence type="ECO:0000313" key="8">
    <source>
        <dbReference type="Proteomes" id="UP000585638"/>
    </source>
</evidence>
<keyword evidence="8" id="KW-1185">Reference proteome</keyword>
<feature type="transmembrane region" description="Helical" evidence="5">
    <location>
        <begin position="361"/>
        <end position="381"/>
    </location>
</feature>
<comment type="caution">
    <text evidence="7">The sequence shown here is derived from an EMBL/GenBank/DDBJ whole genome shotgun (WGS) entry which is preliminary data.</text>
</comment>
<dbReference type="RefSeq" id="WP_184864751.1">
    <property type="nucleotide sequence ID" value="NZ_BAAAWY010000018.1"/>
</dbReference>
<dbReference type="SUPFAM" id="SSF103473">
    <property type="entry name" value="MFS general substrate transporter"/>
    <property type="match status" value="1"/>
</dbReference>
<dbReference type="AlphaFoldDB" id="A0A7W9KJ70"/>
<dbReference type="Gene3D" id="1.20.1250.20">
    <property type="entry name" value="MFS general substrate transporter like domains"/>
    <property type="match status" value="2"/>
</dbReference>
<sequence>MAENPRRWLILGLGLSAQASACTFLYGLPFLVPDIRAAEGLSLAQVGVMVSAPTVGLLLTLIAWGAAADRYGERIVMALGLGAAGLLLAAGSLGTHDVTLLAVLLLVAGAASASVNAASGRVVMGWFGPRERGLAMGIRQTAQPVGVGIAALTLPFLGQAFGYRAALLFPAGLCVLLAILVAVLVQDPPRPPRKETERTRSPYLGSSALWRLHGASSLLVVPQFVISAFSLEYLVSVQHWTPGGAGVFLGVVQAAGAAGRIVTGRWADLVGSRLRPMRQLAVASTLVMLLLALGDRVAPWLAVAVIAIGAVITVADNGLGFTATAELAGTAWSGRALGAQNTAQNIAAALTPPLLGALVGAFGYATAFAVGAAFPLLAIIATPVAAEDAHREATELTAGSK</sequence>
<dbReference type="EMBL" id="JACHIR010000001">
    <property type="protein sequence ID" value="MBB5893442.1"/>
    <property type="molecule type" value="Genomic_DNA"/>
</dbReference>
<dbReference type="GO" id="GO:0005886">
    <property type="term" value="C:plasma membrane"/>
    <property type="evidence" value="ECO:0007669"/>
    <property type="project" value="UniProtKB-SubCell"/>
</dbReference>
<keyword evidence="2 5" id="KW-0812">Transmembrane</keyword>
<dbReference type="PANTHER" id="PTHR23527:SF1">
    <property type="entry name" value="BLL3282 PROTEIN"/>
    <property type="match status" value="1"/>
</dbReference>
<evidence type="ECO:0000256" key="5">
    <source>
        <dbReference type="SAM" id="Phobius"/>
    </source>
</evidence>
<name>A0A7W9KJ70_9PSEU</name>
<accession>A0A7W9KJ70</accession>
<keyword evidence="4 5" id="KW-0472">Membrane</keyword>
<feature type="domain" description="Major facilitator superfamily (MFS) profile" evidence="6">
    <location>
        <begin position="1"/>
        <end position="390"/>
    </location>
</feature>
<gene>
    <name evidence="7" type="ORF">BJ998_004638</name>
</gene>
<feature type="transmembrane region" description="Helical" evidence="5">
    <location>
        <begin position="144"/>
        <end position="161"/>
    </location>
</feature>
<evidence type="ECO:0000259" key="6">
    <source>
        <dbReference type="PROSITE" id="PS50850"/>
    </source>
</evidence>
<feature type="transmembrane region" description="Helical" evidence="5">
    <location>
        <begin position="43"/>
        <end position="64"/>
    </location>
</feature>
<dbReference type="InterPro" id="IPR020846">
    <property type="entry name" value="MFS_dom"/>
</dbReference>
<dbReference type="InterPro" id="IPR036259">
    <property type="entry name" value="MFS_trans_sf"/>
</dbReference>
<feature type="transmembrane region" description="Helical" evidence="5">
    <location>
        <begin position="167"/>
        <end position="187"/>
    </location>
</feature>
<dbReference type="Pfam" id="PF07690">
    <property type="entry name" value="MFS_1"/>
    <property type="match status" value="1"/>
</dbReference>
<feature type="transmembrane region" description="Helical" evidence="5">
    <location>
        <begin position="76"/>
        <end position="94"/>
    </location>
</feature>
<reference evidence="7 8" key="1">
    <citation type="submission" date="2020-08" db="EMBL/GenBank/DDBJ databases">
        <title>Sequencing the genomes of 1000 actinobacteria strains.</title>
        <authorList>
            <person name="Klenk H.-P."/>
        </authorList>
    </citation>
    <scope>NUCLEOTIDE SEQUENCE [LARGE SCALE GENOMIC DNA]</scope>
    <source>
        <strain evidence="7 8">DSM 43851</strain>
    </source>
</reference>
<dbReference type="PROSITE" id="PS50850">
    <property type="entry name" value="MFS"/>
    <property type="match status" value="1"/>
</dbReference>
<dbReference type="GO" id="GO:0022857">
    <property type="term" value="F:transmembrane transporter activity"/>
    <property type="evidence" value="ECO:0007669"/>
    <property type="project" value="InterPro"/>
</dbReference>
<evidence type="ECO:0000256" key="1">
    <source>
        <dbReference type="ARBA" id="ARBA00004651"/>
    </source>
</evidence>
<evidence type="ECO:0000256" key="4">
    <source>
        <dbReference type="ARBA" id="ARBA00023136"/>
    </source>
</evidence>
<proteinExistence type="predicted"/>
<evidence type="ECO:0000313" key="7">
    <source>
        <dbReference type="EMBL" id="MBB5893442.1"/>
    </source>
</evidence>
<dbReference type="PANTHER" id="PTHR23527">
    <property type="entry name" value="BLL3282 PROTEIN"/>
    <property type="match status" value="1"/>
</dbReference>
<feature type="transmembrane region" description="Helical" evidence="5">
    <location>
        <begin position="283"/>
        <end position="312"/>
    </location>
</feature>
<protein>
    <submittedName>
        <fullName evidence="7">Sugar phosphate permease</fullName>
    </submittedName>
</protein>